<feature type="non-terminal residue" evidence="1">
    <location>
        <position position="154"/>
    </location>
</feature>
<evidence type="ECO:0008006" key="2">
    <source>
        <dbReference type="Google" id="ProtNLM"/>
    </source>
</evidence>
<reference evidence="1" key="1">
    <citation type="submission" date="2018-05" db="EMBL/GenBank/DDBJ databases">
        <authorList>
            <person name="Lanie J.A."/>
            <person name="Ng W.-L."/>
            <person name="Kazmierczak K.M."/>
            <person name="Andrzejewski T.M."/>
            <person name="Davidsen T.M."/>
            <person name="Wayne K.J."/>
            <person name="Tettelin H."/>
            <person name="Glass J.I."/>
            <person name="Rusch D."/>
            <person name="Podicherti R."/>
            <person name="Tsui H.-C.T."/>
            <person name="Winkler M.E."/>
        </authorList>
    </citation>
    <scope>NUCLEOTIDE SEQUENCE</scope>
</reference>
<gene>
    <name evidence="1" type="ORF">METZ01_LOCUS486370</name>
</gene>
<dbReference type="GO" id="GO:0006542">
    <property type="term" value="P:glutamine biosynthetic process"/>
    <property type="evidence" value="ECO:0007669"/>
    <property type="project" value="InterPro"/>
</dbReference>
<proteinExistence type="predicted"/>
<sequence>MDIENFVDAEDRREKVRSVRQKIDDLGIEYLYLQFVSITGRICGKGIPADHWETISQRGFQLVYGATVNLFMNRHQEYLGYGPEAAELVGIPEPETFCQLPWDKRVARVFCTLFRNREEKEAPGEFLTSDCRGNLRRLHQSFQDKHGLQLRVGT</sequence>
<protein>
    <recommendedName>
        <fullName evidence="2">GS beta-grasp domain-containing protein</fullName>
    </recommendedName>
</protein>
<name>A0A383CMB7_9ZZZZ</name>
<accession>A0A383CMB7</accession>
<dbReference type="Gene3D" id="3.10.20.70">
    <property type="entry name" value="Glutamine synthetase, N-terminal domain"/>
    <property type="match status" value="1"/>
</dbReference>
<evidence type="ECO:0000313" key="1">
    <source>
        <dbReference type="EMBL" id="SVE33516.1"/>
    </source>
</evidence>
<dbReference type="EMBL" id="UINC01210173">
    <property type="protein sequence ID" value="SVE33516.1"/>
    <property type="molecule type" value="Genomic_DNA"/>
</dbReference>
<dbReference type="SUPFAM" id="SSF54368">
    <property type="entry name" value="Glutamine synthetase, N-terminal domain"/>
    <property type="match status" value="1"/>
</dbReference>
<dbReference type="InterPro" id="IPR036651">
    <property type="entry name" value="Gln_synt_N_sf"/>
</dbReference>
<dbReference type="GO" id="GO:0004356">
    <property type="term" value="F:glutamine synthetase activity"/>
    <property type="evidence" value="ECO:0007669"/>
    <property type="project" value="InterPro"/>
</dbReference>
<dbReference type="AlphaFoldDB" id="A0A383CMB7"/>
<organism evidence="1">
    <name type="scientific">marine metagenome</name>
    <dbReference type="NCBI Taxonomy" id="408172"/>
    <lineage>
        <taxon>unclassified sequences</taxon>
        <taxon>metagenomes</taxon>
        <taxon>ecological metagenomes</taxon>
    </lineage>
</organism>